<comment type="similarity">
    <text evidence="1">Belongs to the peptidase A31 family.</text>
</comment>
<keyword evidence="3" id="KW-0064">Aspartyl protease</keyword>
<evidence type="ECO:0000256" key="1">
    <source>
        <dbReference type="ARBA" id="ARBA00006814"/>
    </source>
</evidence>
<dbReference type="InterPro" id="IPR000671">
    <property type="entry name" value="Peptidase_A31"/>
</dbReference>
<dbReference type="Proteomes" id="UP000093100">
    <property type="component" value="Unassembled WGS sequence"/>
</dbReference>
<reference evidence="5 6" key="1">
    <citation type="journal article" date="2016" name="Genome Biol. Evol.">
        <title>Comparative Genomics of Campylobacter fetus from Reptiles and Mammals Reveals Divergent Evolution in Host-Associated Lineages.</title>
        <authorList>
            <person name="Gilbert M.J."/>
            <person name="Miller W.G."/>
            <person name="Yee E."/>
            <person name="Zomer A.L."/>
            <person name="van der Graaf-van Bloois L."/>
            <person name="Fitzgerald C."/>
            <person name="Forbes K.J."/>
            <person name="Meric G."/>
            <person name="Sheppard S.K."/>
            <person name="Wagenaar J.A."/>
            <person name="Duim B."/>
        </authorList>
    </citation>
    <scope>NUCLEOTIDE SEQUENCE [LARGE SCALE GENOMIC DNA]</scope>
    <source>
        <strain evidence="5 6">12S02225-3</strain>
    </source>
</reference>
<dbReference type="AlphaFoldDB" id="A0AAX0HA72"/>
<dbReference type="PANTHER" id="PTHR30302:SF1">
    <property type="entry name" value="HYDROGENASE 2 MATURATION PROTEASE"/>
    <property type="match status" value="1"/>
</dbReference>
<dbReference type="GO" id="GO:0004190">
    <property type="term" value="F:aspartic-type endopeptidase activity"/>
    <property type="evidence" value="ECO:0007669"/>
    <property type="project" value="UniProtKB-KW"/>
</dbReference>
<dbReference type="GO" id="GO:0008047">
    <property type="term" value="F:enzyme activator activity"/>
    <property type="evidence" value="ECO:0007669"/>
    <property type="project" value="InterPro"/>
</dbReference>
<keyword evidence="2" id="KW-0645">Protease</keyword>
<dbReference type="NCBIfam" id="TIGR00072">
    <property type="entry name" value="hydrog_prot"/>
    <property type="match status" value="1"/>
</dbReference>
<name>A0AAX0HA72_CAMFE</name>
<dbReference type="RefSeq" id="WP_023385148.1">
    <property type="nucleotide sequence ID" value="NZ_CP009226.1"/>
</dbReference>
<gene>
    <name evidence="5" type="ORF">CFT12S02225_08200</name>
</gene>
<dbReference type="EMBL" id="LFLK01000009">
    <property type="protein sequence ID" value="OCR90189.1"/>
    <property type="molecule type" value="Genomic_DNA"/>
</dbReference>
<sequence>MRVLILGIGNVMFADEGIGVHFTKMIEKNFKFSSLKHSLDFVDGGTLANLLSPIIAKYNYVIVVDCIDADSGDIGDVYFFDFDDMPKSINWSGSAHEVEMLQTLEMMDLIGDRPQTKILGVIPKRIEPMSFELSNEVKTSSHTMEKVILKHLKELGFEYEKVADFTVQTIADEWKKEQF</sequence>
<dbReference type="PRINTS" id="PR00446">
    <property type="entry name" value="HYDRGNUPTAKE"/>
</dbReference>
<dbReference type="Pfam" id="PF01750">
    <property type="entry name" value="HycI"/>
    <property type="match status" value="1"/>
</dbReference>
<dbReference type="Gene3D" id="3.40.50.1450">
    <property type="entry name" value="HybD-like"/>
    <property type="match status" value="1"/>
</dbReference>
<protein>
    <submittedName>
        <fullName evidence="5">Hydrogenase</fullName>
    </submittedName>
</protein>
<evidence type="ECO:0000313" key="5">
    <source>
        <dbReference type="EMBL" id="OCR90189.1"/>
    </source>
</evidence>
<keyword evidence="4" id="KW-0378">Hydrolase</keyword>
<dbReference type="PANTHER" id="PTHR30302">
    <property type="entry name" value="HYDROGENASE 1 MATURATION PROTEASE"/>
    <property type="match status" value="1"/>
</dbReference>
<dbReference type="CDD" id="cd06062">
    <property type="entry name" value="H2MP_MemB-H2up"/>
    <property type="match status" value="1"/>
</dbReference>
<evidence type="ECO:0000256" key="4">
    <source>
        <dbReference type="ARBA" id="ARBA00022801"/>
    </source>
</evidence>
<proteinExistence type="inferred from homology"/>
<accession>A0AAX0HA72</accession>
<dbReference type="SUPFAM" id="SSF53163">
    <property type="entry name" value="HybD-like"/>
    <property type="match status" value="1"/>
</dbReference>
<evidence type="ECO:0000256" key="3">
    <source>
        <dbReference type="ARBA" id="ARBA00022750"/>
    </source>
</evidence>
<organism evidence="5 6">
    <name type="scientific">Campylobacter fetus subsp. testudinum</name>
    <dbReference type="NCBI Taxonomy" id="1507806"/>
    <lineage>
        <taxon>Bacteria</taxon>
        <taxon>Pseudomonadati</taxon>
        <taxon>Campylobacterota</taxon>
        <taxon>Epsilonproteobacteria</taxon>
        <taxon>Campylobacterales</taxon>
        <taxon>Campylobacteraceae</taxon>
        <taxon>Campylobacter</taxon>
    </lineage>
</organism>
<evidence type="ECO:0000313" key="6">
    <source>
        <dbReference type="Proteomes" id="UP000093100"/>
    </source>
</evidence>
<dbReference type="InterPro" id="IPR023430">
    <property type="entry name" value="Pept_HybD-like_dom_sf"/>
</dbReference>
<dbReference type="KEGG" id="cfp:CR44_04725"/>
<comment type="caution">
    <text evidence="5">The sequence shown here is derived from an EMBL/GenBank/DDBJ whole genome shotgun (WGS) entry which is preliminary data.</text>
</comment>
<evidence type="ECO:0000256" key="2">
    <source>
        <dbReference type="ARBA" id="ARBA00022670"/>
    </source>
</evidence>
<dbReference type="GO" id="GO:0016485">
    <property type="term" value="P:protein processing"/>
    <property type="evidence" value="ECO:0007669"/>
    <property type="project" value="TreeGrafter"/>
</dbReference>
<dbReference type="FunFam" id="3.40.50.1450:FF:000005">
    <property type="entry name" value="Hydrogenase maturation protease HycI"/>
    <property type="match status" value="1"/>
</dbReference>